<evidence type="ECO:0000313" key="3">
    <source>
        <dbReference type="Proteomes" id="UP000221165"/>
    </source>
</evidence>
<keyword evidence="3" id="KW-1185">Reference proteome</keyword>
<accession>A0A2C6KZ36</accession>
<keyword evidence="2" id="KW-0328">Glycosyltransferase</keyword>
<dbReference type="VEuPathDB" id="ToxoDB:CSUI_003901"/>
<dbReference type="Proteomes" id="UP000221165">
    <property type="component" value="Unassembled WGS sequence"/>
</dbReference>
<proteinExistence type="predicted"/>
<evidence type="ECO:0000313" key="2">
    <source>
        <dbReference type="EMBL" id="PHJ22247.1"/>
    </source>
</evidence>
<sequence length="84" mass="9298">MLLDPMCATAGSACRAIDVLLQTGVKEDRIIFVNLLSAPQGIQKLFKEHPRVRMVTAAVDRELDTRKYIVPGIGDFGDRYFGTS</sequence>
<organism evidence="2 3">
    <name type="scientific">Cystoisospora suis</name>
    <dbReference type="NCBI Taxonomy" id="483139"/>
    <lineage>
        <taxon>Eukaryota</taxon>
        <taxon>Sar</taxon>
        <taxon>Alveolata</taxon>
        <taxon>Apicomplexa</taxon>
        <taxon>Conoidasida</taxon>
        <taxon>Coccidia</taxon>
        <taxon>Eucoccidiorida</taxon>
        <taxon>Eimeriorina</taxon>
        <taxon>Sarcocystidae</taxon>
        <taxon>Cystoisospora</taxon>
    </lineage>
</organism>
<comment type="caution">
    <text evidence="2">The sequence shown here is derived from an EMBL/GenBank/DDBJ whole genome shotgun (WGS) entry which is preliminary data.</text>
</comment>
<dbReference type="GO" id="GO:0016757">
    <property type="term" value="F:glycosyltransferase activity"/>
    <property type="evidence" value="ECO:0007669"/>
    <property type="project" value="UniProtKB-KW"/>
</dbReference>
<dbReference type="Gene3D" id="3.40.50.2020">
    <property type="match status" value="1"/>
</dbReference>
<gene>
    <name evidence="2" type="ORF">CSUI_003901</name>
</gene>
<evidence type="ECO:0000259" key="1">
    <source>
        <dbReference type="Pfam" id="PF14681"/>
    </source>
</evidence>
<keyword evidence="2" id="KW-0808">Transferase</keyword>
<reference evidence="2 3" key="1">
    <citation type="journal article" date="2017" name="Int. J. Parasitol.">
        <title>The genome of the protozoan parasite Cystoisospora suis and a reverse vaccinology approach to identify vaccine candidates.</title>
        <authorList>
            <person name="Palmieri N."/>
            <person name="Shrestha A."/>
            <person name="Ruttkowski B."/>
            <person name="Beck T."/>
            <person name="Vogl C."/>
            <person name="Tomley F."/>
            <person name="Blake D.P."/>
            <person name="Joachim A."/>
        </authorList>
    </citation>
    <scope>NUCLEOTIDE SEQUENCE [LARGE SCALE GENOMIC DNA]</scope>
    <source>
        <strain evidence="2 3">Wien I</strain>
    </source>
</reference>
<dbReference type="InterPro" id="IPR029057">
    <property type="entry name" value="PRTase-like"/>
</dbReference>
<feature type="domain" description="Phosphoribosyltransferase" evidence="1">
    <location>
        <begin position="1"/>
        <end position="83"/>
    </location>
</feature>
<dbReference type="AlphaFoldDB" id="A0A2C6KZ36"/>
<dbReference type="CDD" id="cd06223">
    <property type="entry name" value="PRTases_typeI"/>
    <property type="match status" value="1"/>
</dbReference>
<dbReference type="EMBL" id="MIGC01001758">
    <property type="protein sequence ID" value="PHJ22247.1"/>
    <property type="molecule type" value="Genomic_DNA"/>
</dbReference>
<name>A0A2C6KZ36_9APIC</name>
<dbReference type="GeneID" id="94427307"/>
<dbReference type="SUPFAM" id="SSF53271">
    <property type="entry name" value="PRTase-like"/>
    <property type="match status" value="1"/>
</dbReference>
<protein>
    <submittedName>
        <fullName evidence="2">Uracil phosphoribosyltransferase</fullName>
    </submittedName>
</protein>
<dbReference type="RefSeq" id="XP_067923924.1">
    <property type="nucleotide sequence ID" value="XM_068064096.1"/>
</dbReference>
<dbReference type="OrthoDB" id="106623at2759"/>
<dbReference type="InterPro" id="IPR000836">
    <property type="entry name" value="PRTase_dom"/>
</dbReference>
<dbReference type="Pfam" id="PF14681">
    <property type="entry name" value="UPRTase"/>
    <property type="match status" value="1"/>
</dbReference>